<sequence length="122" mass="13583">MSSGWLQVQTVLSFLLVPVIPDALPEVAPGRCVRHYLAGVTHLFRVRRVNEYAVENQWSGGATPGAGARPDESRRYRCLAGAIGRPSSFRIPARLLARPAVAVRFSWIGRDVDRHPRLRGRL</sequence>
<protein>
    <recommendedName>
        <fullName evidence="3">Secreted protein</fullName>
    </recommendedName>
</protein>
<accession>A0A699VWI8</accession>
<feature type="signal peptide" evidence="1">
    <location>
        <begin position="1"/>
        <end position="21"/>
    </location>
</feature>
<dbReference type="AlphaFoldDB" id="A0A699VWI8"/>
<feature type="non-terminal residue" evidence="2">
    <location>
        <position position="122"/>
    </location>
</feature>
<evidence type="ECO:0000313" key="2">
    <source>
        <dbReference type="EMBL" id="GFD38760.1"/>
    </source>
</evidence>
<evidence type="ECO:0000256" key="1">
    <source>
        <dbReference type="SAM" id="SignalP"/>
    </source>
</evidence>
<comment type="caution">
    <text evidence="2">The sequence shown here is derived from an EMBL/GenBank/DDBJ whole genome shotgun (WGS) entry which is preliminary data.</text>
</comment>
<feature type="chain" id="PRO_5025593817" description="Secreted protein" evidence="1">
    <location>
        <begin position="22"/>
        <end position="122"/>
    </location>
</feature>
<organism evidence="2">
    <name type="scientific">Tanacetum cinerariifolium</name>
    <name type="common">Dalmatian daisy</name>
    <name type="synonym">Chrysanthemum cinerariifolium</name>
    <dbReference type="NCBI Taxonomy" id="118510"/>
    <lineage>
        <taxon>Eukaryota</taxon>
        <taxon>Viridiplantae</taxon>
        <taxon>Streptophyta</taxon>
        <taxon>Embryophyta</taxon>
        <taxon>Tracheophyta</taxon>
        <taxon>Spermatophyta</taxon>
        <taxon>Magnoliopsida</taxon>
        <taxon>eudicotyledons</taxon>
        <taxon>Gunneridae</taxon>
        <taxon>Pentapetalae</taxon>
        <taxon>asterids</taxon>
        <taxon>campanulids</taxon>
        <taxon>Asterales</taxon>
        <taxon>Asteraceae</taxon>
        <taxon>Asteroideae</taxon>
        <taxon>Anthemideae</taxon>
        <taxon>Anthemidinae</taxon>
        <taxon>Tanacetum</taxon>
    </lineage>
</organism>
<proteinExistence type="predicted"/>
<gene>
    <name evidence="2" type="ORF">Tci_910729</name>
</gene>
<dbReference type="EMBL" id="BKCJ011505370">
    <property type="protein sequence ID" value="GFD38760.1"/>
    <property type="molecule type" value="Genomic_DNA"/>
</dbReference>
<evidence type="ECO:0008006" key="3">
    <source>
        <dbReference type="Google" id="ProtNLM"/>
    </source>
</evidence>
<name>A0A699VWI8_TANCI</name>
<keyword evidence="1" id="KW-0732">Signal</keyword>
<reference evidence="2" key="1">
    <citation type="journal article" date="2019" name="Sci. Rep.">
        <title>Draft genome of Tanacetum cinerariifolium, the natural source of mosquito coil.</title>
        <authorList>
            <person name="Yamashiro T."/>
            <person name="Shiraishi A."/>
            <person name="Satake H."/>
            <person name="Nakayama K."/>
        </authorList>
    </citation>
    <scope>NUCLEOTIDE SEQUENCE</scope>
</reference>